<dbReference type="Gene3D" id="1.10.1710.10">
    <property type="entry name" value="ProQ/FinO domain"/>
    <property type="match status" value="1"/>
</dbReference>
<dbReference type="GO" id="GO:0033592">
    <property type="term" value="F:RNA strand annealing activity"/>
    <property type="evidence" value="ECO:0007669"/>
    <property type="project" value="InterPro"/>
</dbReference>
<sequence>MLFMTTNESTSTSTDTPRTLLKELQEKFSVFGECQPLAIGIDKQLFAERPDVSRKMLRTALGIHTNSLRYLKAMEKATARFNLDGSQADEVTEEHRQHAANTLKERFKKNAEQRKAQRQAEEAQRKAEEAERQRADKLNQLAAKFSRKH</sequence>
<dbReference type="Pfam" id="PF04352">
    <property type="entry name" value="ProQ"/>
    <property type="match status" value="1"/>
</dbReference>
<comment type="caution">
    <text evidence="6">The sequence shown here is derived from an EMBL/GenBank/DDBJ whole genome shotgun (WGS) entry which is preliminary data.</text>
</comment>
<keyword evidence="1" id="KW-0963">Cytoplasm</keyword>
<dbReference type="InterPro" id="IPR016103">
    <property type="entry name" value="ProQ/FinO"/>
</dbReference>
<dbReference type="EMBL" id="BMDI01000002">
    <property type="protein sequence ID" value="GGI19900.1"/>
    <property type="molecule type" value="Genomic_DNA"/>
</dbReference>
<dbReference type="Proteomes" id="UP000642180">
    <property type="component" value="Unassembled WGS sequence"/>
</dbReference>
<dbReference type="InterPro" id="IPR036442">
    <property type="entry name" value="ProQ/FinO_sf"/>
</dbReference>
<feature type="region of interest" description="Disordered" evidence="4">
    <location>
        <begin position="88"/>
        <end position="149"/>
    </location>
</feature>
<protein>
    <recommendedName>
        <fullName evidence="5">ProQ/FinO domain-containing protein</fullName>
    </recommendedName>
</protein>
<dbReference type="GO" id="GO:0034057">
    <property type="term" value="F:RNA strand-exchange activity"/>
    <property type="evidence" value="ECO:0007669"/>
    <property type="project" value="InterPro"/>
</dbReference>
<keyword evidence="3" id="KW-0143">Chaperone</keyword>
<evidence type="ECO:0000256" key="3">
    <source>
        <dbReference type="ARBA" id="ARBA00023186"/>
    </source>
</evidence>
<dbReference type="GO" id="GO:0010608">
    <property type="term" value="P:post-transcriptional regulation of gene expression"/>
    <property type="evidence" value="ECO:0007669"/>
    <property type="project" value="InterPro"/>
</dbReference>
<proteinExistence type="predicted"/>
<dbReference type="SUPFAM" id="SSF48657">
    <property type="entry name" value="FinO-like"/>
    <property type="match status" value="1"/>
</dbReference>
<evidence type="ECO:0000259" key="5">
    <source>
        <dbReference type="SMART" id="SM00945"/>
    </source>
</evidence>
<gene>
    <name evidence="6" type="ORF">GCM10008066_21340</name>
</gene>
<dbReference type="GO" id="GO:0005829">
    <property type="term" value="C:cytosol"/>
    <property type="evidence" value="ECO:0007669"/>
    <property type="project" value="TreeGrafter"/>
</dbReference>
<keyword evidence="7" id="KW-1185">Reference proteome</keyword>
<name>A0A8J3F3R5_9BURK</name>
<feature type="domain" description="ProQ/FinO" evidence="5">
    <location>
        <begin position="12"/>
        <end position="119"/>
    </location>
</feature>
<evidence type="ECO:0000256" key="4">
    <source>
        <dbReference type="SAM" id="MobiDB-lite"/>
    </source>
</evidence>
<evidence type="ECO:0000313" key="7">
    <source>
        <dbReference type="Proteomes" id="UP000642180"/>
    </source>
</evidence>
<dbReference type="SMART" id="SM00945">
    <property type="entry name" value="ProQ"/>
    <property type="match status" value="1"/>
</dbReference>
<dbReference type="PANTHER" id="PTHR38106:SF1">
    <property type="entry name" value="RNA CHAPERONE PROQ"/>
    <property type="match status" value="1"/>
</dbReference>
<dbReference type="AlphaFoldDB" id="A0A8J3F3R5"/>
<evidence type="ECO:0000256" key="2">
    <source>
        <dbReference type="ARBA" id="ARBA00022884"/>
    </source>
</evidence>
<keyword evidence="2" id="KW-0694">RNA-binding</keyword>
<dbReference type="PANTHER" id="PTHR38106">
    <property type="entry name" value="RNA CHAPERONE PROQ"/>
    <property type="match status" value="1"/>
</dbReference>
<feature type="compositionally biased region" description="Basic and acidic residues" evidence="4">
    <location>
        <begin position="93"/>
        <end position="137"/>
    </location>
</feature>
<reference evidence="7" key="1">
    <citation type="journal article" date="2019" name="Int. J. Syst. Evol. Microbiol.">
        <title>The Global Catalogue of Microorganisms (GCM) 10K type strain sequencing project: providing services to taxonomists for standard genome sequencing and annotation.</title>
        <authorList>
            <consortium name="The Broad Institute Genomics Platform"/>
            <consortium name="The Broad Institute Genome Sequencing Center for Infectious Disease"/>
            <person name="Wu L."/>
            <person name="Ma J."/>
        </authorList>
    </citation>
    <scope>NUCLEOTIDE SEQUENCE [LARGE SCALE GENOMIC DNA]</scope>
    <source>
        <strain evidence="7">CCM 2767</strain>
    </source>
</reference>
<accession>A0A8J3F3R5</accession>
<evidence type="ECO:0000256" key="1">
    <source>
        <dbReference type="ARBA" id="ARBA00022490"/>
    </source>
</evidence>
<dbReference type="InterPro" id="IPR023529">
    <property type="entry name" value="ProQ"/>
</dbReference>
<organism evidence="6 7">
    <name type="scientific">Oxalicibacterium faecigallinarum</name>
    <dbReference type="NCBI Taxonomy" id="573741"/>
    <lineage>
        <taxon>Bacteria</taxon>
        <taxon>Pseudomonadati</taxon>
        <taxon>Pseudomonadota</taxon>
        <taxon>Betaproteobacteria</taxon>
        <taxon>Burkholderiales</taxon>
        <taxon>Oxalobacteraceae</taxon>
        <taxon>Oxalicibacterium</taxon>
    </lineage>
</organism>
<evidence type="ECO:0000313" key="6">
    <source>
        <dbReference type="EMBL" id="GGI19900.1"/>
    </source>
</evidence>